<organism evidence="1 3">
    <name type="scientific">Mycobacterium branderi</name>
    <dbReference type="NCBI Taxonomy" id="43348"/>
    <lineage>
        <taxon>Bacteria</taxon>
        <taxon>Bacillati</taxon>
        <taxon>Actinomycetota</taxon>
        <taxon>Actinomycetes</taxon>
        <taxon>Mycobacteriales</taxon>
        <taxon>Mycobacteriaceae</taxon>
        <taxon>Mycobacterium</taxon>
    </lineage>
</organism>
<name>A0ABN6AWA8_9MYCO</name>
<dbReference type="EMBL" id="AP022606">
    <property type="protein sequence ID" value="BBZ09890.1"/>
    <property type="molecule type" value="Genomic_DNA"/>
</dbReference>
<evidence type="ECO:0000313" key="2">
    <source>
        <dbReference type="EMBL" id="BBZ09890.1"/>
    </source>
</evidence>
<evidence type="ECO:0000313" key="1">
    <source>
        <dbReference type="EMBL" id="BBZ09819.1"/>
    </source>
</evidence>
<accession>A0ABN6AWA8</accession>
<evidence type="ECO:0008006" key="4">
    <source>
        <dbReference type="Google" id="ProtNLM"/>
    </source>
</evidence>
<dbReference type="EMBL" id="AP022606">
    <property type="protein sequence ID" value="BBZ09819.1"/>
    <property type="molecule type" value="Genomic_DNA"/>
</dbReference>
<proteinExistence type="predicted"/>
<protein>
    <recommendedName>
        <fullName evidence="4">DUF3310 domain-containing protein</fullName>
    </recommendedName>
</protein>
<reference evidence="1" key="2">
    <citation type="submission" date="2020-02" db="EMBL/GenBank/DDBJ databases">
        <authorList>
            <person name="Matsumoto Y."/>
            <person name="Kinjo T."/>
            <person name="Motooka D."/>
            <person name="Nabeya D."/>
            <person name="Jung N."/>
            <person name="Uechi K."/>
            <person name="Horii T."/>
            <person name="Iida T."/>
            <person name="Fujita J."/>
            <person name="Nakamura S."/>
        </authorList>
    </citation>
    <scope>NUCLEOTIDE SEQUENCE</scope>
    <source>
        <strain evidence="1">JCM 12687</strain>
    </source>
</reference>
<reference evidence="2" key="3">
    <citation type="submission" date="2020-02" db="EMBL/GenBank/DDBJ databases">
        <authorList>
            <person name="Matsumoto Y."/>
            <person name="Motooka D."/>
            <person name="Nakamura S."/>
        </authorList>
    </citation>
    <scope>NUCLEOTIDE SEQUENCE</scope>
    <source>
        <strain evidence="2">JCM 12687</strain>
    </source>
</reference>
<evidence type="ECO:0000313" key="3">
    <source>
        <dbReference type="Proteomes" id="UP000467379"/>
    </source>
</evidence>
<keyword evidence="3" id="KW-1185">Reference proteome</keyword>
<sequence length="119" mass="13371">MTNPTVKLRKCAECGRPTAAPVQRGDVCYCQKHAATAPDMVNHPPHYTRGPRIKAATTGGARVVECIEVIRHISDFRLATAMKYIWRVAFGGKANDREDIEKACWYLRDWLDNPTSETP</sequence>
<reference evidence="1 3" key="1">
    <citation type="journal article" date="2019" name="Emerg. Microbes Infect.">
        <title>Comprehensive subspecies identification of 175 nontuberculous mycobacteria species based on 7547 genomic profiles.</title>
        <authorList>
            <person name="Matsumoto Y."/>
            <person name="Kinjo T."/>
            <person name="Motooka D."/>
            <person name="Nabeya D."/>
            <person name="Jung N."/>
            <person name="Uechi K."/>
            <person name="Horii T."/>
            <person name="Iida T."/>
            <person name="Fujita J."/>
            <person name="Nakamura S."/>
        </authorList>
    </citation>
    <scope>NUCLEOTIDE SEQUENCE [LARGE SCALE GENOMIC DNA]</scope>
    <source>
        <strain evidence="1 3">JCM 12687</strain>
    </source>
</reference>
<gene>
    <name evidence="1" type="ORF">MBRA_00140</name>
    <name evidence="2" type="ORF">MBRA_00850</name>
</gene>
<dbReference type="Proteomes" id="UP000467379">
    <property type="component" value="Chromosome"/>
</dbReference>